<name>A0A538T039_UNCEI</name>
<comment type="caution">
    <text evidence="2">The sequence shown here is derived from an EMBL/GenBank/DDBJ whole genome shotgun (WGS) entry which is preliminary data.</text>
</comment>
<dbReference type="InterPro" id="IPR034660">
    <property type="entry name" value="DinB/YfiT-like"/>
</dbReference>
<feature type="domain" description="DinB-like" evidence="1">
    <location>
        <begin position="12"/>
        <end position="150"/>
    </location>
</feature>
<dbReference type="Gene3D" id="1.20.120.450">
    <property type="entry name" value="dinb family like domain"/>
    <property type="match status" value="1"/>
</dbReference>
<dbReference type="InterPro" id="IPR024775">
    <property type="entry name" value="DinB-like"/>
</dbReference>
<dbReference type="Pfam" id="PF12867">
    <property type="entry name" value="DinB_2"/>
    <property type="match status" value="1"/>
</dbReference>
<evidence type="ECO:0000313" key="3">
    <source>
        <dbReference type="Proteomes" id="UP000317716"/>
    </source>
</evidence>
<accession>A0A538T039</accession>
<dbReference type="AlphaFoldDB" id="A0A538T039"/>
<proteinExistence type="predicted"/>
<dbReference type="SUPFAM" id="SSF109854">
    <property type="entry name" value="DinB/YfiT-like putative metalloenzymes"/>
    <property type="match status" value="1"/>
</dbReference>
<dbReference type="Proteomes" id="UP000317716">
    <property type="component" value="Unassembled WGS sequence"/>
</dbReference>
<evidence type="ECO:0000313" key="2">
    <source>
        <dbReference type="EMBL" id="TMQ57000.1"/>
    </source>
</evidence>
<sequence>MRFELDDAIALLERTPATLQALLRDLPNAWTRGNEGGSTFSPFDVVGHLIHGERTDWMVRARIILEQGESRPFDRYDRFAQAKESAGRSLFVLLDEFATLRRENLAALRGLSLHATDLDRRGTHPVLGPVTLRQLLATWAVHDLTHLHQIARAMAHQYRSEVGPWDAYLGVLRCQGHSDPA</sequence>
<protein>
    <submittedName>
        <fullName evidence="2">DinB family protein</fullName>
    </submittedName>
</protein>
<gene>
    <name evidence="2" type="ORF">E6K72_04075</name>
</gene>
<reference evidence="2 3" key="1">
    <citation type="journal article" date="2019" name="Nat. Microbiol.">
        <title>Mediterranean grassland soil C-N compound turnover is dependent on rainfall and depth, and is mediated by genomically divergent microorganisms.</title>
        <authorList>
            <person name="Diamond S."/>
            <person name="Andeer P.F."/>
            <person name="Li Z."/>
            <person name="Crits-Christoph A."/>
            <person name="Burstein D."/>
            <person name="Anantharaman K."/>
            <person name="Lane K.R."/>
            <person name="Thomas B.C."/>
            <person name="Pan C."/>
            <person name="Northen T.R."/>
            <person name="Banfield J.F."/>
        </authorList>
    </citation>
    <scope>NUCLEOTIDE SEQUENCE [LARGE SCALE GENOMIC DNA]</scope>
    <source>
        <strain evidence="2">WS_2</strain>
    </source>
</reference>
<evidence type="ECO:0000259" key="1">
    <source>
        <dbReference type="Pfam" id="PF12867"/>
    </source>
</evidence>
<dbReference type="EMBL" id="VBOS01000140">
    <property type="protein sequence ID" value="TMQ57000.1"/>
    <property type="molecule type" value="Genomic_DNA"/>
</dbReference>
<organism evidence="2 3">
    <name type="scientific">Eiseniibacteriota bacterium</name>
    <dbReference type="NCBI Taxonomy" id="2212470"/>
    <lineage>
        <taxon>Bacteria</taxon>
        <taxon>Candidatus Eiseniibacteriota</taxon>
    </lineage>
</organism>